<keyword evidence="3 5" id="KW-0238">DNA-binding</keyword>
<dbReference type="PROSITE" id="PS50110">
    <property type="entry name" value="RESPONSE_REGULATORY"/>
    <property type="match status" value="1"/>
</dbReference>
<dbReference type="Proteomes" id="UP001056981">
    <property type="component" value="Chromosome"/>
</dbReference>
<keyword evidence="2" id="KW-0902">Two-component regulatory system</keyword>
<evidence type="ECO:0000256" key="4">
    <source>
        <dbReference type="PROSITE-ProRule" id="PRU00169"/>
    </source>
</evidence>
<feature type="modified residue" description="4-aspartylphosphate" evidence="4">
    <location>
        <position position="47"/>
    </location>
</feature>
<dbReference type="CDD" id="cd00383">
    <property type="entry name" value="trans_reg_C"/>
    <property type="match status" value="1"/>
</dbReference>
<dbReference type="PROSITE" id="PS51755">
    <property type="entry name" value="OMPR_PHOB"/>
    <property type="match status" value="1"/>
</dbReference>
<accession>A0A9Q9EWQ9</accession>
<evidence type="ECO:0000259" key="7">
    <source>
        <dbReference type="PROSITE" id="PS51755"/>
    </source>
</evidence>
<dbReference type="SMART" id="SM00862">
    <property type="entry name" value="Trans_reg_C"/>
    <property type="match status" value="1"/>
</dbReference>
<dbReference type="PANTHER" id="PTHR48111">
    <property type="entry name" value="REGULATOR OF RPOS"/>
    <property type="match status" value="1"/>
</dbReference>
<feature type="domain" description="Response regulatory" evidence="6">
    <location>
        <begin position="2"/>
        <end position="107"/>
    </location>
</feature>
<dbReference type="GO" id="GO:0005829">
    <property type="term" value="C:cytosol"/>
    <property type="evidence" value="ECO:0007669"/>
    <property type="project" value="TreeGrafter"/>
</dbReference>
<evidence type="ECO:0000313" key="9">
    <source>
        <dbReference type="Proteomes" id="UP001056981"/>
    </source>
</evidence>
<evidence type="ECO:0000313" key="8">
    <source>
        <dbReference type="EMBL" id="UTC99913.1"/>
    </source>
</evidence>
<evidence type="ECO:0000256" key="2">
    <source>
        <dbReference type="ARBA" id="ARBA00023012"/>
    </source>
</evidence>
<sequence length="204" mass="23264">MTFLIVEDDEQIRKEIRTFFKADFDIAEASSIKEALPYLDYDIVLLDLNLGGESSLPLICKIKSACIVISVQDDEQTIVKALEDGACDYVTKPFSLNVLKARIHAILRRNNNQDIDLKLKNGEPIILIDNKEIVLTKKEYQIMTLFLNNSSTVLTRGLILEHIWDKDEVFVEDNTLTVTMSRLKNKIGSSRIETVRGIGYRWKG</sequence>
<keyword evidence="1 4" id="KW-0597">Phosphoprotein</keyword>
<dbReference type="AlphaFoldDB" id="A0A9Q9EWQ9"/>
<gene>
    <name evidence="8" type="ORF">E4N86_04020</name>
</gene>
<dbReference type="GO" id="GO:0000976">
    <property type="term" value="F:transcription cis-regulatory region binding"/>
    <property type="evidence" value="ECO:0007669"/>
    <property type="project" value="TreeGrafter"/>
</dbReference>
<feature type="domain" description="OmpR/PhoB-type" evidence="7">
    <location>
        <begin position="109"/>
        <end position="204"/>
    </location>
</feature>
<feature type="DNA-binding region" description="OmpR/PhoB-type" evidence="5">
    <location>
        <begin position="109"/>
        <end position="204"/>
    </location>
</feature>
<proteinExistence type="predicted"/>
<organism evidence="8 9">
    <name type="scientific">Treponema denticola</name>
    <dbReference type="NCBI Taxonomy" id="158"/>
    <lineage>
        <taxon>Bacteria</taxon>
        <taxon>Pseudomonadati</taxon>
        <taxon>Spirochaetota</taxon>
        <taxon>Spirochaetia</taxon>
        <taxon>Spirochaetales</taxon>
        <taxon>Treponemataceae</taxon>
        <taxon>Treponema</taxon>
    </lineage>
</organism>
<dbReference type="SUPFAM" id="SSF52172">
    <property type="entry name" value="CheY-like"/>
    <property type="match status" value="1"/>
</dbReference>
<dbReference type="PANTHER" id="PTHR48111:SF40">
    <property type="entry name" value="PHOSPHATE REGULON TRANSCRIPTIONAL REGULATORY PROTEIN PHOB"/>
    <property type="match status" value="1"/>
</dbReference>
<protein>
    <submittedName>
        <fullName evidence="8">Response regulator transcription factor</fullName>
    </submittedName>
</protein>
<dbReference type="Gene3D" id="3.40.50.2300">
    <property type="match status" value="1"/>
</dbReference>
<dbReference type="InterPro" id="IPR039420">
    <property type="entry name" value="WalR-like"/>
</dbReference>
<dbReference type="Gene3D" id="6.10.250.690">
    <property type="match status" value="1"/>
</dbReference>
<dbReference type="Pfam" id="PF00072">
    <property type="entry name" value="Response_reg"/>
    <property type="match status" value="1"/>
</dbReference>
<dbReference type="InterPro" id="IPR011006">
    <property type="entry name" value="CheY-like_superfamily"/>
</dbReference>
<evidence type="ECO:0000256" key="5">
    <source>
        <dbReference type="PROSITE-ProRule" id="PRU01091"/>
    </source>
</evidence>
<dbReference type="InterPro" id="IPR001789">
    <property type="entry name" value="Sig_transdc_resp-reg_receiver"/>
</dbReference>
<dbReference type="Pfam" id="PF00486">
    <property type="entry name" value="Trans_reg_C"/>
    <property type="match status" value="1"/>
</dbReference>
<dbReference type="GO" id="GO:0006355">
    <property type="term" value="P:regulation of DNA-templated transcription"/>
    <property type="evidence" value="ECO:0007669"/>
    <property type="project" value="InterPro"/>
</dbReference>
<dbReference type="RefSeq" id="WP_002689350.1">
    <property type="nucleotide sequence ID" value="NZ_CP051303.1"/>
</dbReference>
<dbReference type="InterPro" id="IPR036388">
    <property type="entry name" value="WH-like_DNA-bd_sf"/>
</dbReference>
<evidence type="ECO:0000259" key="6">
    <source>
        <dbReference type="PROSITE" id="PS50110"/>
    </source>
</evidence>
<evidence type="ECO:0000256" key="3">
    <source>
        <dbReference type="ARBA" id="ARBA00023125"/>
    </source>
</evidence>
<dbReference type="GO" id="GO:0000156">
    <property type="term" value="F:phosphorelay response regulator activity"/>
    <property type="evidence" value="ECO:0007669"/>
    <property type="project" value="TreeGrafter"/>
</dbReference>
<dbReference type="InterPro" id="IPR001867">
    <property type="entry name" value="OmpR/PhoB-type_DNA-bd"/>
</dbReference>
<dbReference type="Gene3D" id="1.10.10.10">
    <property type="entry name" value="Winged helix-like DNA-binding domain superfamily/Winged helix DNA-binding domain"/>
    <property type="match status" value="1"/>
</dbReference>
<name>A0A9Q9EWQ9_TREDN</name>
<dbReference type="EMBL" id="CP051635">
    <property type="protein sequence ID" value="UTC99913.1"/>
    <property type="molecule type" value="Genomic_DNA"/>
</dbReference>
<dbReference type="SMART" id="SM00448">
    <property type="entry name" value="REC"/>
    <property type="match status" value="1"/>
</dbReference>
<reference evidence="8" key="1">
    <citation type="submission" date="2020-04" db="EMBL/GenBank/DDBJ databases">
        <title>Comparative genomics of oral phylogroup-2 Treponema strains.</title>
        <authorList>
            <person name="Zeng H."/>
            <person name="Chan Y.K."/>
            <person name="Watt R.M."/>
        </authorList>
    </citation>
    <scope>NUCLEOTIDE SEQUENCE</scope>
    <source>
        <strain evidence="8">OMZ 905</strain>
    </source>
</reference>
<dbReference type="GO" id="GO:0032993">
    <property type="term" value="C:protein-DNA complex"/>
    <property type="evidence" value="ECO:0007669"/>
    <property type="project" value="TreeGrafter"/>
</dbReference>
<evidence type="ECO:0000256" key="1">
    <source>
        <dbReference type="ARBA" id="ARBA00022553"/>
    </source>
</evidence>